<evidence type="ECO:0000313" key="9">
    <source>
        <dbReference type="Proteomes" id="UP000051326"/>
    </source>
</evidence>
<keyword evidence="5" id="KW-1133">Transmembrane helix</keyword>
<dbReference type="RefSeq" id="WP_058284828.1">
    <property type="nucleotide sequence ID" value="NZ_CP176616.1"/>
</dbReference>
<sequence>MDLTDPPRRPRAESIVPMINVVFLLLIFFLMTSRLAQPDPFEVTPPKAALDTEATAEAVLYIDAQGQMQFDGAGGEAAIARLAAASAGSPVVQLRADAGLEAAALARILRQLAAAGLSRAELTVRPQ</sequence>
<reference evidence="8 9" key="1">
    <citation type="submission" date="2015-09" db="EMBL/GenBank/DDBJ databases">
        <authorList>
            <consortium name="Swine Surveillance"/>
        </authorList>
    </citation>
    <scope>NUCLEOTIDE SEQUENCE [LARGE SCALE GENOMIC DNA]</scope>
    <source>
        <strain evidence="8 9">CECT 8399</strain>
    </source>
</reference>
<comment type="similarity">
    <text evidence="2 7">Belongs to the ExbD/TolR family.</text>
</comment>
<dbReference type="Pfam" id="PF02472">
    <property type="entry name" value="ExbD"/>
    <property type="match status" value="1"/>
</dbReference>
<proteinExistence type="inferred from homology"/>
<dbReference type="PANTHER" id="PTHR30558:SF3">
    <property type="entry name" value="BIOPOLYMER TRANSPORT PROTEIN EXBD-RELATED"/>
    <property type="match status" value="1"/>
</dbReference>
<comment type="subcellular location">
    <subcellularLocation>
        <location evidence="1">Cell membrane</location>
        <topology evidence="1">Single-pass membrane protein</topology>
    </subcellularLocation>
    <subcellularLocation>
        <location evidence="7">Cell membrane</location>
        <topology evidence="7">Single-pass type II membrane protein</topology>
    </subcellularLocation>
</comment>
<dbReference type="GO" id="GO:0005886">
    <property type="term" value="C:plasma membrane"/>
    <property type="evidence" value="ECO:0007669"/>
    <property type="project" value="UniProtKB-SubCell"/>
</dbReference>
<keyword evidence="4 7" id="KW-0812">Transmembrane</keyword>
<dbReference type="STRING" id="1396826.PHA8399_00732"/>
<dbReference type="Proteomes" id="UP000051326">
    <property type="component" value="Unassembled WGS sequence"/>
</dbReference>
<dbReference type="GO" id="GO:0015031">
    <property type="term" value="P:protein transport"/>
    <property type="evidence" value="ECO:0007669"/>
    <property type="project" value="UniProtKB-KW"/>
</dbReference>
<keyword evidence="6" id="KW-0472">Membrane</keyword>
<keyword evidence="7" id="KW-0653">Protein transport</keyword>
<evidence type="ECO:0000256" key="6">
    <source>
        <dbReference type="ARBA" id="ARBA00023136"/>
    </source>
</evidence>
<dbReference type="PANTHER" id="PTHR30558">
    <property type="entry name" value="EXBD MEMBRANE COMPONENT OF PMF-DRIVEN MACROMOLECULE IMPORT SYSTEM"/>
    <property type="match status" value="1"/>
</dbReference>
<gene>
    <name evidence="8" type="ORF">PHA8399_00732</name>
</gene>
<protein>
    <submittedName>
        <fullName evidence="8">Biopolymer transport protein ExbD/TolR</fullName>
    </submittedName>
</protein>
<dbReference type="AlphaFoldDB" id="A0A0N7M446"/>
<keyword evidence="3" id="KW-1003">Cell membrane</keyword>
<evidence type="ECO:0000256" key="3">
    <source>
        <dbReference type="ARBA" id="ARBA00022475"/>
    </source>
</evidence>
<evidence type="ECO:0000256" key="2">
    <source>
        <dbReference type="ARBA" id="ARBA00005811"/>
    </source>
</evidence>
<evidence type="ECO:0000256" key="4">
    <source>
        <dbReference type="ARBA" id="ARBA00022692"/>
    </source>
</evidence>
<evidence type="ECO:0000256" key="1">
    <source>
        <dbReference type="ARBA" id="ARBA00004162"/>
    </source>
</evidence>
<keyword evidence="7" id="KW-0813">Transport</keyword>
<dbReference type="EMBL" id="CYSR01000009">
    <property type="protein sequence ID" value="CUH98618.1"/>
    <property type="molecule type" value="Genomic_DNA"/>
</dbReference>
<organism evidence="8 9">
    <name type="scientific">Leisingera aquaemixtae</name>
    <dbReference type="NCBI Taxonomy" id="1396826"/>
    <lineage>
        <taxon>Bacteria</taxon>
        <taxon>Pseudomonadati</taxon>
        <taxon>Pseudomonadota</taxon>
        <taxon>Alphaproteobacteria</taxon>
        <taxon>Rhodobacterales</taxon>
        <taxon>Roseobacteraceae</taxon>
        <taxon>Leisingera</taxon>
    </lineage>
</organism>
<evidence type="ECO:0000313" key="8">
    <source>
        <dbReference type="EMBL" id="CUH98618.1"/>
    </source>
</evidence>
<evidence type="ECO:0000256" key="7">
    <source>
        <dbReference type="RuleBase" id="RU003879"/>
    </source>
</evidence>
<name>A0A0N7M446_9RHOB</name>
<evidence type="ECO:0000256" key="5">
    <source>
        <dbReference type="ARBA" id="ARBA00022989"/>
    </source>
</evidence>
<dbReference type="InterPro" id="IPR003400">
    <property type="entry name" value="ExbD"/>
</dbReference>
<dbReference type="GO" id="GO:0022857">
    <property type="term" value="F:transmembrane transporter activity"/>
    <property type="evidence" value="ECO:0007669"/>
    <property type="project" value="InterPro"/>
</dbReference>
<accession>A0A0N7M446</accession>